<evidence type="ECO:0000256" key="1">
    <source>
        <dbReference type="SAM" id="Phobius"/>
    </source>
</evidence>
<dbReference type="eggNOG" id="ENOG5031PU7">
    <property type="taxonomic scope" value="Bacteria"/>
</dbReference>
<evidence type="ECO:0000313" key="2">
    <source>
        <dbReference type="EMBL" id="CAG21044.1"/>
    </source>
</evidence>
<keyword evidence="3" id="KW-1185">Reference proteome</keyword>
<name>Q6LNT2_PHOPR</name>
<protein>
    <submittedName>
        <fullName evidence="2">Uncharacterized protein</fullName>
    </submittedName>
</protein>
<dbReference type="HOGENOM" id="CLU_2452040_0_0_6"/>
<dbReference type="AlphaFoldDB" id="Q6LNT2"/>
<keyword evidence="1" id="KW-0472">Membrane</keyword>
<dbReference type="STRING" id="298386.PBPRA2666"/>
<keyword evidence="1" id="KW-0812">Transmembrane</keyword>
<organism evidence="2 3">
    <name type="scientific">Photobacterium profundum (strain SS9)</name>
    <dbReference type="NCBI Taxonomy" id="298386"/>
    <lineage>
        <taxon>Bacteria</taxon>
        <taxon>Pseudomonadati</taxon>
        <taxon>Pseudomonadota</taxon>
        <taxon>Gammaproteobacteria</taxon>
        <taxon>Vibrionales</taxon>
        <taxon>Vibrionaceae</taxon>
        <taxon>Photobacterium</taxon>
    </lineage>
</organism>
<feature type="transmembrane region" description="Helical" evidence="1">
    <location>
        <begin position="59"/>
        <end position="79"/>
    </location>
</feature>
<accession>Q6LNT2</accession>
<dbReference type="EMBL" id="CR378671">
    <property type="protein sequence ID" value="CAG21044.1"/>
    <property type="molecule type" value="Genomic_DNA"/>
</dbReference>
<dbReference type="RefSeq" id="WP_011219322.1">
    <property type="nucleotide sequence ID" value="NC_006370.1"/>
</dbReference>
<evidence type="ECO:0000313" key="3">
    <source>
        <dbReference type="Proteomes" id="UP000000593"/>
    </source>
</evidence>
<dbReference type="Proteomes" id="UP000000593">
    <property type="component" value="Chromosome 1"/>
</dbReference>
<dbReference type="KEGG" id="ppr:PBPRA2666"/>
<gene>
    <name evidence="2" type="ordered locus">PBPRA2666</name>
</gene>
<proteinExistence type="predicted"/>
<sequence length="89" mass="9718">MNIVGHAATQEQLDNVRRELDSKIERVESKLSDDIKRVESKLSNDIKLVDGKLDSLKNWMLGVGFTVLVAAVGATAFIVSRLPPQVVSG</sequence>
<reference evidence="3" key="1">
    <citation type="journal article" date="2005" name="Science">
        <title>Life at depth: Photobacterium profundum genome sequence and expression analysis.</title>
        <authorList>
            <person name="Vezzi A."/>
            <person name="Campanaro S."/>
            <person name="D'Angelo M."/>
            <person name="Simonato F."/>
            <person name="Vitulo N."/>
            <person name="Lauro F.M."/>
            <person name="Cestaro A."/>
            <person name="Malacrida G."/>
            <person name="Simionati B."/>
            <person name="Cannata N."/>
            <person name="Romualdi C."/>
            <person name="Bartlett D.H."/>
            <person name="Valle G."/>
        </authorList>
    </citation>
    <scope>NUCLEOTIDE SEQUENCE [LARGE SCALE GENOMIC DNA]</scope>
    <source>
        <strain evidence="3">ATCC BAA-1253 / SS9</strain>
    </source>
</reference>
<keyword evidence="1" id="KW-1133">Transmembrane helix</keyword>